<dbReference type="InterPro" id="IPR048740">
    <property type="entry name" value="PurT_C"/>
</dbReference>
<dbReference type="Pfam" id="PF21244">
    <property type="entry name" value="PurT_C"/>
    <property type="match status" value="1"/>
</dbReference>
<feature type="binding site" evidence="8">
    <location>
        <begin position="209"/>
        <end position="214"/>
    </location>
    <ligand>
        <name>ATP</name>
        <dbReference type="ChEBI" id="CHEBI:30616"/>
    </ligand>
</feature>
<dbReference type="InterPro" id="IPR054350">
    <property type="entry name" value="PurT/PurK_preATP-grasp"/>
</dbReference>
<evidence type="ECO:0000313" key="10">
    <source>
        <dbReference type="EMBL" id="NMH27458.1"/>
    </source>
</evidence>
<keyword evidence="11" id="KW-1185">Reference proteome</keyword>
<dbReference type="InterPro" id="IPR013815">
    <property type="entry name" value="ATP_grasp_subdomain_1"/>
</dbReference>
<evidence type="ECO:0000259" key="9">
    <source>
        <dbReference type="PROSITE" id="PS50975"/>
    </source>
</evidence>
<dbReference type="InterPro" id="IPR011054">
    <property type="entry name" value="Rudment_hybrid_motif"/>
</dbReference>
<sequence length="447" mass="49245">MQQARNNSSKHSHKSKRPWPKQYGLELSGLFYFNYFGFTSCSGQKSIDSNKRINKRQTSMQKKILLLGSGELGKEFVIAAQRIGQKVIAVDSYENAPAMQVAHGFEVINMLDGSELDRIVAKHNPDFIVPEIEAIRTERFYDYEKQGITVVPSAKAANFTMNRKAIRDLAAKELGLKTANYRYATSSEELQKAVSEVGIPCVVKPLMSSSGKGQSTIKSEEDIEKAWKYAVEGSRGDVVEVIVEAFVKFNSEITLLTVTQNNGPTLFCSPIGHRQERGDYQESWQPALVSDKDLYEAQDMAEKVTEALSGAGIFGVEFFLADDGVYFSELSPRPHDTGMVTLGGTQNFNEFELHLRAILSLPIFEIRLEKAGASAVILASENSQNPTFSGIAGLAALPKTDFRLFGKPTSRPYRRMGVALVSDSPETPVTELVEKAKAAAALVSVHP</sequence>
<organism evidence="10 11">
    <name type="scientific">Flavobacterium silvaticum</name>
    <dbReference type="NCBI Taxonomy" id="1852020"/>
    <lineage>
        <taxon>Bacteria</taxon>
        <taxon>Pseudomonadati</taxon>
        <taxon>Bacteroidota</taxon>
        <taxon>Flavobacteriia</taxon>
        <taxon>Flavobacteriales</taxon>
        <taxon>Flavobacteriaceae</taxon>
        <taxon>Flavobacterium</taxon>
    </lineage>
</organism>
<keyword evidence="5 8" id="KW-0658">Purine biosynthesis</keyword>
<keyword evidence="4 8" id="KW-0547">Nucleotide-binding</keyword>
<dbReference type="InterPro" id="IPR016185">
    <property type="entry name" value="PreATP-grasp_dom_sf"/>
</dbReference>
<dbReference type="RefSeq" id="WP_169526465.1">
    <property type="nucleotide sequence ID" value="NZ_JAAMPU010000101.1"/>
</dbReference>
<feature type="binding site" evidence="8">
    <location>
        <position position="131"/>
    </location>
    <ligand>
        <name>N(1)-(5-phospho-beta-D-ribosyl)glycinamide</name>
        <dbReference type="ChEBI" id="CHEBI:143788"/>
    </ligand>
</feature>
<feature type="binding site" evidence="8">
    <location>
        <position position="336"/>
    </location>
    <ligand>
        <name>N(1)-(5-phospho-beta-D-ribosyl)glycinamide</name>
        <dbReference type="ChEBI" id="CHEBI:143788"/>
    </ligand>
</feature>
<dbReference type="Proteomes" id="UP000712080">
    <property type="component" value="Unassembled WGS sequence"/>
</dbReference>
<dbReference type="InterPro" id="IPR003135">
    <property type="entry name" value="ATP-grasp_carboxylate-amine"/>
</dbReference>
<evidence type="ECO:0000256" key="4">
    <source>
        <dbReference type="ARBA" id="ARBA00022741"/>
    </source>
</evidence>
<comment type="function">
    <text evidence="8">Involved in the de novo purine biosynthesis. Catalyzes the transfer of formate to 5-phospho-ribosyl-glycinamide (GAR), producing 5-phospho-ribosyl-N-formylglycinamide (FGAR). Formate is provided by PurU via hydrolysis of 10-formyl-tetrahydrofolate.</text>
</comment>
<feature type="binding site" evidence="8">
    <location>
        <begin position="414"/>
        <end position="415"/>
    </location>
    <ligand>
        <name>N(1)-(5-phospho-beta-D-ribosyl)glycinamide</name>
        <dbReference type="ChEBI" id="CHEBI:143788"/>
    </ligand>
</feature>
<dbReference type="Gene3D" id="3.40.50.20">
    <property type="match status" value="1"/>
</dbReference>
<dbReference type="GO" id="GO:0006189">
    <property type="term" value="P:'de novo' IMP biosynthetic process"/>
    <property type="evidence" value="ECO:0007669"/>
    <property type="project" value="UniProtKB-UniRule"/>
</dbReference>
<proteinExistence type="inferred from homology"/>
<dbReference type="GO" id="GO:0005829">
    <property type="term" value="C:cytosol"/>
    <property type="evidence" value="ECO:0007669"/>
    <property type="project" value="TreeGrafter"/>
</dbReference>
<dbReference type="SUPFAM" id="SSF51246">
    <property type="entry name" value="Rudiment single hybrid motif"/>
    <property type="match status" value="1"/>
</dbReference>
<feature type="binding site" evidence="8">
    <location>
        <begin position="244"/>
        <end position="247"/>
    </location>
    <ligand>
        <name>ATP</name>
        <dbReference type="ChEBI" id="CHEBI:30616"/>
    </ligand>
</feature>
<dbReference type="GO" id="GO:0004644">
    <property type="term" value="F:phosphoribosylglycinamide formyltransferase activity"/>
    <property type="evidence" value="ECO:0007669"/>
    <property type="project" value="UniProtKB-UniRule"/>
</dbReference>
<dbReference type="Gene3D" id="3.30.470.20">
    <property type="entry name" value="ATP-grasp fold, B domain"/>
    <property type="match status" value="1"/>
</dbReference>
<evidence type="ECO:0000256" key="8">
    <source>
        <dbReference type="HAMAP-Rule" id="MF_01643"/>
    </source>
</evidence>
<gene>
    <name evidence="8 10" type="primary">purT</name>
    <name evidence="10" type="ORF">G6047_05380</name>
</gene>
<dbReference type="NCBIfam" id="NF006766">
    <property type="entry name" value="PRK09288.1"/>
    <property type="match status" value="1"/>
</dbReference>
<feature type="binding site" evidence="8">
    <location>
        <position position="163"/>
    </location>
    <ligand>
        <name>ATP</name>
        <dbReference type="ChEBI" id="CHEBI:30616"/>
    </ligand>
</feature>
<dbReference type="PANTHER" id="PTHR43055">
    <property type="entry name" value="FORMATE-DEPENDENT PHOSPHORIBOSYLGLYCINAMIDE FORMYLTRANSFERASE"/>
    <property type="match status" value="1"/>
</dbReference>
<dbReference type="InterPro" id="IPR011761">
    <property type="entry name" value="ATP-grasp"/>
</dbReference>
<comment type="pathway">
    <text evidence="8">Purine metabolism; IMP biosynthesis via de novo pathway; N(2)-formyl-N(1)-(5-phospho-D-ribosyl)glycinamide from N(1)-(5-phospho-D-ribosyl)glycinamide (formate route): step 1/1.</text>
</comment>
<dbReference type="AlphaFoldDB" id="A0A972FS26"/>
<evidence type="ECO:0000256" key="7">
    <source>
        <dbReference type="ARBA" id="ARBA00022842"/>
    </source>
</evidence>
<comment type="caution">
    <text evidence="10">The sequence shown here is derived from an EMBL/GenBank/DDBJ whole genome shotgun (WGS) entry which is preliminary data.</text>
</comment>
<keyword evidence="7 8" id="KW-0460">Magnesium</keyword>
<dbReference type="Pfam" id="PF02222">
    <property type="entry name" value="ATP-grasp"/>
    <property type="match status" value="1"/>
</dbReference>
<dbReference type="PANTHER" id="PTHR43055:SF1">
    <property type="entry name" value="FORMATE-DEPENDENT PHOSPHORIBOSYLGLYCINAMIDE FORMYLTRANSFERASE"/>
    <property type="match status" value="1"/>
</dbReference>
<feature type="binding site" evidence="8">
    <location>
        <position position="317"/>
    </location>
    <ligand>
        <name>Mg(2+)</name>
        <dbReference type="ChEBI" id="CHEBI:18420"/>
    </ligand>
</feature>
<feature type="binding site" evidence="8">
    <location>
        <position position="252"/>
    </location>
    <ligand>
        <name>ATP</name>
        <dbReference type="ChEBI" id="CHEBI:30616"/>
    </ligand>
</feature>
<dbReference type="EC" id="6.3.1.21" evidence="8"/>
<evidence type="ECO:0000256" key="5">
    <source>
        <dbReference type="ARBA" id="ARBA00022755"/>
    </source>
</evidence>
<dbReference type="PROSITE" id="PS50975">
    <property type="entry name" value="ATP_GRASP"/>
    <property type="match status" value="1"/>
</dbReference>
<name>A0A972FS26_9FLAO</name>
<keyword evidence="6 8" id="KW-0067">ATP-binding</keyword>
<evidence type="ECO:0000256" key="3">
    <source>
        <dbReference type="ARBA" id="ARBA00022723"/>
    </source>
</evidence>
<dbReference type="InterPro" id="IPR005862">
    <property type="entry name" value="PurT"/>
</dbReference>
<comment type="subunit">
    <text evidence="1 8">Homodimer.</text>
</comment>
<feature type="binding site" evidence="8">
    <location>
        <position position="329"/>
    </location>
    <ligand>
        <name>Mg(2+)</name>
        <dbReference type="ChEBI" id="CHEBI:18420"/>
    </ligand>
</feature>
<dbReference type="FunFam" id="3.40.50.20:FF:000022">
    <property type="entry name" value="Formate-dependent phosphoribosylglycinamide formyltransferase"/>
    <property type="match status" value="1"/>
</dbReference>
<dbReference type="EMBL" id="JAAMPU010000101">
    <property type="protein sequence ID" value="NMH27458.1"/>
    <property type="molecule type" value="Genomic_DNA"/>
</dbReference>
<feature type="binding site" evidence="8">
    <location>
        <begin position="71"/>
        <end position="72"/>
    </location>
    <ligand>
        <name>N(1)-(5-phospho-beta-D-ribosyl)glycinamide</name>
        <dbReference type="ChEBI" id="CHEBI:143788"/>
    </ligand>
</feature>
<dbReference type="HAMAP" id="MF_01643">
    <property type="entry name" value="PurT"/>
    <property type="match status" value="1"/>
</dbReference>
<accession>A0A972FS26</accession>
<evidence type="ECO:0000256" key="6">
    <source>
        <dbReference type="ARBA" id="ARBA00022840"/>
    </source>
</evidence>
<dbReference type="FunFam" id="3.30.1490.20:FF:000013">
    <property type="entry name" value="Formate-dependent phosphoribosylglycinamide formyltransferase"/>
    <property type="match status" value="1"/>
</dbReference>
<dbReference type="SUPFAM" id="SSF56059">
    <property type="entry name" value="Glutathione synthetase ATP-binding domain-like"/>
    <property type="match status" value="1"/>
</dbReference>
<protein>
    <recommendedName>
        <fullName evidence="8">Formate-dependent phosphoribosylglycinamide formyltransferase</fullName>
        <ecNumber evidence="8">6.3.1.21</ecNumber>
    </recommendedName>
    <alternativeName>
        <fullName evidence="8">5'-phosphoribosylglycinamide transformylase 2</fullName>
    </alternativeName>
    <alternativeName>
        <fullName evidence="8">Formate-dependent GAR transformylase</fullName>
    </alternativeName>
    <alternativeName>
        <fullName evidence="8">GAR transformylase 2</fullName>
        <shortName evidence="8">GART 2</shortName>
    </alternativeName>
    <alternativeName>
        <fullName evidence="8">Non-folate glycinamide ribonucleotide transformylase</fullName>
    </alternativeName>
    <alternativeName>
        <fullName evidence="8">Phosphoribosylglycinamide formyltransferase 2</fullName>
    </alternativeName>
</protein>
<evidence type="ECO:0000313" key="11">
    <source>
        <dbReference type="Proteomes" id="UP000712080"/>
    </source>
</evidence>
<dbReference type="GO" id="GO:0005524">
    <property type="term" value="F:ATP binding"/>
    <property type="evidence" value="ECO:0007669"/>
    <property type="project" value="UniProtKB-UniRule"/>
</dbReference>
<dbReference type="SUPFAM" id="SSF52440">
    <property type="entry name" value="PreATP-grasp domain"/>
    <property type="match status" value="1"/>
</dbReference>
<keyword evidence="10" id="KW-0808">Transferase</keyword>
<keyword evidence="2 8" id="KW-0436">Ligase</keyword>
<dbReference type="GO" id="GO:0043815">
    <property type="term" value="F:phosphoribosylglycinamide formyltransferase 2 activity"/>
    <property type="evidence" value="ECO:0007669"/>
    <property type="project" value="UniProtKB-UniRule"/>
</dbReference>
<keyword evidence="3 8" id="KW-0479">Metal-binding</keyword>
<reference evidence="10" key="1">
    <citation type="submission" date="2020-02" db="EMBL/GenBank/DDBJ databases">
        <title>Flavobacterium sp. genome.</title>
        <authorList>
            <person name="Jung H.S."/>
            <person name="Baek J.H."/>
            <person name="Jeon C.O."/>
        </authorList>
    </citation>
    <scope>NUCLEOTIDE SEQUENCE</scope>
    <source>
        <strain evidence="10">SE-s28</strain>
    </source>
</reference>
<dbReference type="Pfam" id="PF22660">
    <property type="entry name" value="RS_preATP-grasp-like"/>
    <property type="match status" value="1"/>
</dbReference>
<feature type="binding site" evidence="8">
    <location>
        <position position="407"/>
    </location>
    <ligand>
        <name>N(1)-(5-phospho-beta-D-ribosyl)glycinamide</name>
        <dbReference type="ChEBI" id="CHEBI:143788"/>
    </ligand>
</feature>
<evidence type="ECO:0000256" key="1">
    <source>
        <dbReference type="ARBA" id="ARBA00011738"/>
    </source>
</evidence>
<evidence type="ECO:0000256" key="2">
    <source>
        <dbReference type="ARBA" id="ARBA00022598"/>
    </source>
</evidence>
<feature type="binding site" evidence="8">
    <location>
        <position position="204"/>
    </location>
    <ligand>
        <name>ATP</name>
        <dbReference type="ChEBI" id="CHEBI:30616"/>
    </ligand>
</feature>
<dbReference type="GO" id="GO:0000287">
    <property type="term" value="F:magnesium ion binding"/>
    <property type="evidence" value="ECO:0007669"/>
    <property type="project" value="UniProtKB-UniRule"/>
</dbReference>
<dbReference type="Gene3D" id="3.30.1490.20">
    <property type="entry name" value="ATP-grasp fold, A domain"/>
    <property type="match status" value="1"/>
</dbReference>
<feature type="domain" description="ATP-grasp" evidence="9">
    <location>
        <begin position="168"/>
        <end position="359"/>
    </location>
</feature>
<comment type="similarity">
    <text evidence="8">Belongs to the PurK/PurT family.</text>
</comment>
<comment type="catalytic activity">
    <reaction evidence="8">
        <text>N(1)-(5-phospho-beta-D-ribosyl)glycinamide + formate + ATP = N(2)-formyl-N(1)-(5-phospho-beta-D-ribosyl)glycinamide + ADP + phosphate + H(+)</text>
        <dbReference type="Rhea" id="RHEA:24829"/>
        <dbReference type="ChEBI" id="CHEBI:15378"/>
        <dbReference type="ChEBI" id="CHEBI:15740"/>
        <dbReference type="ChEBI" id="CHEBI:30616"/>
        <dbReference type="ChEBI" id="CHEBI:43474"/>
        <dbReference type="ChEBI" id="CHEBI:143788"/>
        <dbReference type="ChEBI" id="CHEBI:147286"/>
        <dbReference type="ChEBI" id="CHEBI:456216"/>
        <dbReference type="EC" id="6.3.1.21"/>
    </reaction>
</comment>
<dbReference type="NCBIfam" id="TIGR01142">
    <property type="entry name" value="purT"/>
    <property type="match status" value="1"/>
</dbReference>